<keyword evidence="6 10" id="KW-0675">Receptor</keyword>
<dbReference type="InterPro" id="IPR017452">
    <property type="entry name" value="GPCR_Rhodpsn_7TM"/>
</dbReference>
<protein>
    <submittedName>
        <fullName evidence="10">G-protein coupled receptor 1</fullName>
    </submittedName>
</protein>
<feature type="domain" description="G-protein coupled receptors family 1 profile" evidence="9">
    <location>
        <begin position="1"/>
        <end position="71"/>
    </location>
</feature>
<dbReference type="InterPro" id="IPR000276">
    <property type="entry name" value="GPCR_Rhodpsn"/>
</dbReference>
<organism evidence="10 11">
    <name type="scientific">Desmophyllum pertusum</name>
    <dbReference type="NCBI Taxonomy" id="174260"/>
    <lineage>
        <taxon>Eukaryota</taxon>
        <taxon>Metazoa</taxon>
        <taxon>Cnidaria</taxon>
        <taxon>Anthozoa</taxon>
        <taxon>Hexacorallia</taxon>
        <taxon>Scleractinia</taxon>
        <taxon>Caryophylliina</taxon>
        <taxon>Caryophylliidae</taxon>
        <taxon>Desmophyllum</taxon>
    </lineage>
</organism>
<reference evidence="10" key="1">
    <citation type="submission" date="2023-01" db="EMBL/GenBank/DDBJ databases">
        <title>Genome assembly of the deep-sea coral Lophelia pertusa.</title>
        <authorList>
            <person name="Herrera S."/>
            <person name="Cordes E."/>
        </authorList>
    </citation>
    <scope>NUCLEOTIDE SEQUENCE</scope>
    <source>
        <strain evidence="10">USNM1676648</strain>
        <tissue evidence="10">Polyp</tissue>
    </source>
</reference>
<keyword evidence="7" id="KW-0807">Transducer</keyword>
<dbReference type="AlphaFoldDB" id="A0A9X0CTN8"/>
<dbReference type="GO" id="GO:0005886">
    <property type="term" value="C:plasma membrane"/>
    <property type="evidence" value="ECO:0007669"/>
    <property type="project" value="TreeGrafter"/>
</dbReference>
<gene>
    <name evidence="10" type="primary">SSTR3</name>
    <name evidence="10" type="ORF">OS493_014211</name>
</gene>
<evidence type="ECO:0000256" key="4">
    <source>
        <dbReference type="ARBA" id="ARBA00023040"/>
    </source>
</evidence>
<evidence type="ECO:0000256" key="1">
    <source>
        <dbReference type="ARBA" id="ARBA00004141"/>
    </source>
</evidence>
<keyword evidence="2 8" id="KW-0812">Transmembrane</keyword>
<accession>A0A9X0CTN8</accession>
<evidence type="ECO:0000259" key="9">
    <source>
        <dbReference type="PROSITE" id="PS50262"/>
    </source>
</evidence>
<dbReference type="Gene3D" id="1.20.1070.10">
    <property type="entry name" value="Rhodopsin 7-helix transmembrane proteins"/>
    <property type="match status" value="1"/>
</dbReference>
<comment type="caution">
    <text evidence="10">The sequence shown here is derived from an EMBL/GenBank/DDBJ whole genome shotgun (WGS) entry which is preliminary data.</text>
</comment>
<evidence type="ECO:0000256" key="6">
    <source>
        <dbReference type="ARBA" id="ARBA00023170"/>
    </source>
</evidence>
<dbReference type="PANTHER" id="PTHR45695">
    <property type="entry name" value="LEUCOKININ RECEPTOR-RELATED"/>
    <property type="match status" value="1"/>
</dbReference>
<dbReference type="PROSITE" id="PS50262">
    <property type="entry name" value="G_PROTEIN_RECEP_F1_2"/>
    <property type="match status" value="1"/>
</dbReference>
<dbReference type="PRINTS" id="PR00237">
    <property type="entry name" value="GPCRRHODOPSN"/>
</dbReference>
<keyword evidence="11" id="KW-1185">Reference proteome</keyword>
<evidence type="ECO:0000256" key="3">
    <source>
        <dbReference type="ARBA" id="ARBA00022989"/>
    </source>
</evidence>
<evidence type="ECO:0000256" key="7">
    <source>
        <dbReference type="ARBA" id="ARBA00023224"/>
    </source>
</evidence>
<dbReference type="GO" id="GO:0004930">
    <property type="term" value="F:G protein-coupled receptor activity"/>
    <property type="evidence" value="ECO:0007669"/>
    <property type="project" value="UniProtKB-KW"/>
</dbReference>
<feature type="transmembrane region" description="Helical" evidence="8">
    <location>
        <begin position="20"/>
        <end position="44"/>
    </location>
</feature>
<dbReference type="Proteomes" id="UP001163046">
    <property type="component" value="Unassembled WGS sequence"/>
</dbReference>
<evidence type="ECO:0000313" key="11">
    <source>
        <dbReference type="Proteomes" id="UP001163046"/>
    </source>
</evidence>
<comment type="subcellular location">
    <subcellularLocation>
        <location evidence="1">Membrane</location>
        <topology evidence="1">Multi-pass membrane protein</topology>
    </subcellularLocation>
</comment>
<dbReference type="PANTHER" id="PTHR45695:SF22">
    <property type="entry name" value="G-PROTEIN COUPLED RECEPTORS FAMILY 1 PROFILE DOMAIN-CONTAINING PROTEIN"/>
    <property type="match status" value="1"/>
</dbReference>
<sequence length="146" mass="16672">METIHGAVAKCKVRSTRLMVIAVFGFVFCWAPKFFVDLLNVYGLYGESNFALKIWCFLAQMSSSSVNPAIYAFFSSEFRKNFIKFCCSCCSRSVISHRPRPRQCGENRVQPEYAPGVTYRVNGQAAIRNKLMSRKISWKKKESTVV</sequence>
<feature type="transmembrane region" description="Helical" evidence="8">
    <location>
        <begin position="50"/>
        <end position="74"/>
    </location>
</feature>
<evidence type="ECO:0000256" key="5">
    <source>
        <dbReference type="ARBA" id="ARBA00023136"/>
    </source>
</evidence>
<keyword evidence="5 8" id="KW-0472">Membrane</keyword>
<keyword evidence="3 8" id="KW-1133">Transmembrane helix</keyword>
<dbReference type="SUPFAM" id="SSF81321">
    <property type="entry name" value="Family A G protein-coupled receptor-like"/>
    <property type="match status" value="1"/>
</dbReference>
<keyword evidence="4" id="KW-0297">G-protein coupled receptor</keyword>
<evidence type="ECO:0000313" key="10">
    <source>
        <dbReference type="EMBL" id="KAJ7373064.1"/>
    </source>
</evidence>
<proteinExistence type="predicted"/>
<name>A0A9X0CTN8_9CNID</name>
<dbReference type="OrthoDB" id="2132067at2759"/>
<evidence type="ECO:0000256" key="8">
    <source>
        <dbReference type="SAM" id="Phobius"/>
    </source>
</evidence>
<evidence type="ECO:0000256" key="2">
    <source>
        <dbReference type="ARBA" id="ARBA00022692"/>
    </source>
</evidence>
<dbReference type="EMBL" id="MU826832">
    <property type="protein sequence ID" value="KAJ7373064.1"/>
    <property type="molecule type" value="Genomic_DNA"/>
</dbReference>